<accession>A0A9J6PAV9</accession>
<keyword evidence="4" id="KW-1185">Reference proteome</keyword>
<evidence type="ECO:0000313" key="3">
    <source>
        <dbReference type="EMBL" id="MCP1336269.1"/>
    </source>
</evidence>
<dbReference type="SUPFAM" id="SSF52096">
    <property type="entry name" value="ClpP/crotonase"/>
    <property type="match status" value="1"/>
</dbReference>
<dbReference type="GO" id="GO:0003824">
    <property type="term" value="F:catalytic activity"/>
    <property type="evidence" value="ECO:0007669"/>
    <property type="project" value="InterPro"/>
</dbReference>
<dbReference type="InterPro" id="IPR018376">
    <property type="entry name" value="Enoyl-CoA_hyd/isom_CS"/>
</dbReference>
<dbReference type="EMBL" id="JAMZFT010000002">
    <property type="protein sequence ID" value="MCP1336269.1"/>
    <property type="molecule type" value="Genomic_DNA"/>
</dbReference>
<name>A0A9J6PAV9_9PROT</name>
<dbReference type="AlphaFoldDB" id="A0A9J6PAV9"/>
<dbReference type="Proteomes" id="UP001055804">
    <property type="component" value="Unassembled WGS sequence"/>
</dbReference>
<sequence>MTKTVLLSVAGGIAEVRLNRPDRLNAINPDLLRDFADALRAAQSDPAVAAIVLAGEGRAFCAGDDLKEFGEQSAGPAETRVFIENIQEITRLMMNGEKIVVGGIHGWAVGGGLEWVINCDIAVMAESCRCFFPETQLGVFVTGGVTTLLPNMIGLQKTKELILLGDRFTAAEAHQMGLVARVVPDGQHETVARDMAARIADLPAVARRNVKAVLNKAFQLPLEQAMALETDATVEGFLDPGTAARVREAIAG</sequence>
<evidence type="ECO:0000256" key="1">
    <source>
        <dbReference type="ARBA" id="ARBA00005254"/>
    </source>
</evidence>
<dbReference type="Gene3D" id="3.90.226.10">
    <property type="entry name" value="2-enoyl-CoA Hydratase, Chain A, domain 1"/>
    <property type="match status" value="1"/>
</dbReference>
<dbReference type="PROSITE" id="PS00166">
    <property type="entry name" value="ENOYL_COA_HYDRATASE"/>
    <property type="match status" value="1"/>
</dbReference>
<evidence type="ECO:0000256" key="2">
    <source>
        <dbReference type="RuleBase" id="RU003707"/>
    </source>
</evidence>
<comment type="caution">
    <text evidence="3">The sequence shown here is derived from an EMBL/GenBank/DDBJ whole genome shotgun (WGS) entry which is preliminary data.</text>
</comment>
<organism evidence="3 4">
    <name type="scientific">Futiania mangrovi</name>
    <dbReference type="NCBI Taxonomy" id="2959716"/>
    <lineage>
        <taxon>Bacteria</taxon>
        <taxon>Pseudomonadati</taxon>
        <taxon>Pseudomonadota</taxon>
        <taxon>Alphaproteobacteria</taxon>
        <taxon>Futianiales</taxon>
        <taxon>Futianiaceae</taxon>
        <taxon>Futiania</taxon>
    </lineage>
</organism>
<evidence type="ECO:0000313" key="4">
    <source>
        <dbReference type="Proteomes" id="UP001055804"/>
    </source>
</evidence>
<dbReference type="RefSeq" id="WP_269332236.1">
    <property type="nucleotide sequence ID" value="NZ_JAMZFT010000002.1"/>
</dbReference>
<dbReference type="Pfam" id="PF00378">
    <property type="entry name" value="ECH_1"/>
    <property type="match status" value="1"/>
</dbReference>
<proteinExistence type="inferred from homology"/>
<comment type="similarity">
    <text evidence="1 2">Belongs to the enoyl-CoA hydratase/isomerase family.</text>
</comment>
<dbReference type="InterPro" id="IPR001753">
    <property type="entry name" value="Enoyl-CoA_hydra/iso"/>
</dbReference>
<dbReference type="CDD" id="cd06558">
    <property type="entry name" value="crotonase-like"/>
    <property type="match status" value="1"/>
</dbReference>
<dbReference type="PANTHER" id="PTHR43802">
    <property type="entry name" value="ENOYL-COA HYDRATASE"/>
    <property type="match status" value="1"/>
</dbReference>
<reference evidence="3" key="1">
    <citation type="submission" date="2022-06" db="EMBL/GenBank/DDBJ databases">
        <title>Isolation and Genomics of Futiania mangrovii gen. nov., sp. nov., a Rare and Metabolically-versatile member in the Class Alphaproteobacteria.</title>
        <authorList>
            <person name="Liu L."/>
            <person name="Huang W.-C."/>
            <person name="Pan J."/>
            <person name="Li J."/>
            <person name="Huang Y."/>
            <person name="Du H."/>
            <person name="Liu Y."/>
            <person name="Li M."/>
        </authorList>
    </citation>
    <scope>NUCLEOTIDE SEQUENCE</scope>
    <source>
        <strain evidence="3">FT118</strain>
    </source>
</reference>
<dbReference type="InterPro" id="IPR029045">
    <property type="entry name" value="ClpP/crotonase-like_dom_sf"/>
</dbReference>
<dbReference type="PANTHER" id="PTHR43802:SF1">
    <property type="entry name" value="IP11341P-RELATED"/>
    <property type="match status" value="1"/>
</dbReference>
<protein>
    <submittedName>
        <fullName evidence="3">Enoyl-CoA hydratase/isomerase family protein</fullName>
    </submittedName>
</protein>
<gene>
    <name evidence="3" type="ORF">NJQ99_07620</name>
</gene>